<evidence type="ECO:0000256" key="1">
    <source>
        <dbReference type="SAM" id="MobiDB-lite"/>
    </source>
</evidence>
<feature type="region of interest" description="Disordered" evidence="1">
    <location>
        <begin position="356"/>
        <end position="406"/>
    </location>
</feature>
<dbReference type="STRING" id="98403.A0A151GH41"/>
<sequence>MLGGLAMDNSLQSMPIHHHPPKVEYITKLDNDAPFPRRHRHPGSLPLPQTLRSPFHTSPYGHTCSPSALLASGSAPPGPRGPSFRRVQSAVHGFLSGRQRRRAERARLVDLVASRPGRLMLDPPSPLPRLADEDARGDRGGQHSMRVPARDGNDGSPQDDGEKVEKGSRRRRLAAMAGSLYRSGQLAVTDIKDSYAQSRARAALDPMQESTHIPGAFPDVAITSQGDEQMILFPSYAKRHVPKDWARVPAAAQQSTPADDDYWRQEWEKNEDSKAIVDVDVRGWIYSPSTGPLTKRNRILLGLARQLSGIPSSSRPDQAYATDDRHQGRDELREQERITQEAAAIERRGREEKRIAYGGGYSEPSPGTAGPGVELVPPRPAQRASRTPDSMPGSPMRQPSQANELSEQELAAANANLMARVAPFMTNPLVALPITIFFYNNAKSQSRTVLTNDAGHFMVRAPLDFVPTNVRVLANERLSATQEIHVTEPRGVSLITDIDDTIKHSNISGGAREIFRNTFVRDLDGLTVDGVREWYGRMHELGVCFHYCSNSPWQLFPVLASFFKLGRLPPGSLHLKQYSGMLQGIFEPVAERKKSTLNRLMTDFAERRFILVGDSGEADLEVYTDLVLANPGRILAVFIRDVTTPETTGYFDSSFALRQKTSSLTLAGDGSGATRQNSAPAVSSTGPLMGTLIDLSAEPEEAKLDDSAALEQVKRRNQHPGIRSSASAGHLGGTKAAPPPRPTKPVALRSRGSNAEMTKSVGSGPSAPPPPPPRRKPVGGGGLLHPHSQAPSPSKQTRKAEADDRPPPPLPRRPAEQAHRSASPRGYPNDRGPTSKTNSDVELDGPSPAPFPGRIDHRTTSKSGVSSPSSAGSPTLGPQVVNKKLELWRGRLARAEEILDKQGVALYTWRKGQDVEAEAVGIVRRAMEEMERDEKQGRQGS</sequence>
<dbReference type="EMBL" id="LAYC01000002">
    <property type="protein sequence ID" value="KYK56423.1"/>
    <property type="molecule type" value="Genomic_DNA"/>
</dbReference>
<dbReference type="PANTHER" id="PTHR28208:SF3">
    <property type="entry name" value="PHOSPHATIDATE PHOSPHATASE APP1"/>
    <property type="match status" value="1"/>
</dbReference>
<feature type="compositionally biased region" description="Low complexity" evidence="1">
    <location>
        <begin position="861"/>
        <end position="878"/>
    </location>
</feature>
<dbReference type="InterPro" id="IPR019236">
    <property type="entry name" value="APP1_cat"/>
</dbReference>
<dbReference type="PANTHER" id="PTHR28208">
    <property type="entry name" value="PHOSPHATIDATE PHOSPHATASE APP1"/>
    <property type="match status" value="1"/>
</dbReference>
<feature type="region of interest" description="Disordered" evidence="1">
    <location>
        <begin position="33"/>
        <end position="57"/>
    </location>
</feature>
<accession>A0A151GH41</accession>
<organism evidence="3 4">
    <name type="scientific">Drechmeria coniospora</name>
    <name type="common">Nematophagous fungus</name>
    <name type="synonym">Meria coniospora</name>
    <dbReference type="NCBI Taxonomy" id="98403"/>
    <lineage>
        <taxon>Eukaryota</taxon>
        <taxon>Fungi</taxon>
        <taxon>Dikarya</taxon>
        <taxon>Ascomycota</taxon>
        <taxon>Pezizomycotina</taxon>
        <taxon>Sordariomycetes</taxon>
        <taxon>Hypocreomycetidae</taxon>
        <taxon>Hypocreales</taxon>
        <taxon>Ophiocordycipitaceae</taxon>
        <taxon>Drechmeria</taxon>
    </lineage>
</organism>
<gene>
    <name evidence="3" type="ORF">DCS_03423</name>
</gene>
<feature type="region of interest" description="Disordered" evidence="1">
    <location>
        <begin position="714"/>
        <end position="881"/>
    </location>
</feature>
<evidence type="ECO:0000313" key="3">
    <source>
        <dbReference type="EMBL" id="KYK56423.1"/>
    </source>
</evidence>
<keyword evidence="4" id="KW-1185">Reference proteome</keyword>
<dbReference type="PIRSF" id="PIRSF037464">
    <property type="entry name" value="UCP037464_APP1"/>
    <property type="match status" value="1"/>
</dbReference>
<dbReference type="GeneID" id="63716066"/>
<dbReference type="InterPro" id="IPR017210">
    <property type="entry name" value="APP1"/>
</dbReference>
<feature type="region of interest" description="Disordered" evidence="1">
    <location>
        <begin position="308"/>
        <end position="338"/>
    </location>
</feature>
<evidence type="ECO:0000259" key="2">
    <source>
        <dbReference type="Pfam" id="PF09949"/>
    </source>
</evidence>
<reference evidence="3 4" key="1">
    <citation type="journal article" date="2016" name="Sci. Rep.">
        <title>Insights into Adaptations to a Near-Obligate Nematode Endoparasitic Lifestyle from the Finished Genome of Drechmeria coniospora.</title>
        <authorList>
            <person name="Zhang L."/>
            <person name="Zhou Z."/>
            <person name="Guo Q."/>
            <person name="Fokkens L."/>
            <person name="Miskei M."/>
            <person name="Pocsi I."/>
            <person name="Zhang W."/>
            <person name="Chen M."/>
            <person name="Wang L."/>
            <person name="Sun Y."/>
            <person name="Donzelli B.G."/>
            <person name="Gibson D.M."/>
            <person name="Nelson D.R."/>
            <person name="Luo J.G."/>
            <person name="Rep M."/>
            <person name="Liu H."/>
            <person name="Yang S."/>
            <person name="Wang J."/>
            <person name="Krasnoff S.B."/>
            <person name="Xu Y."/>
            <person name="Molnar I."/>
            <person name="Lin M."/>
        </authorList>
    </citation>
    <scope>NUCLEOTIDE SEQUENCE [LARGE SCALE GENOMIC DNA]</scope>
    <source>
        <strain evidence="3 4">ARSEF 6962</strain>
    </source>
</reference>
<dbReference type="Proteomes" id="UP000076580">
    <property type="component" value="Chromosome 02"/>
</dbReference>
<dbReference type="InParanoid" id="A0A151GH41"/>
<dbReference type="InterPro" id="IPR052935">
    <property type="entry name" value="Mg2+_PAP"/>
</dbReference>
<name>A0A151GH41_DRECN</name>
<dbReference type="GO" id="GO:0030479">
    <property type="term" value="C:actin cortical patch"/>
    <property type="evidence" value="ECO:0007669"/>
    <property type="project" value="TreeGrafter"/>
</dbReference>
<dbReference type="Pfam" id="PF09949">
    <property type="entry name" value="APP1_cat"/>
    <property type="match status" value="1"/>
</dbReference>
<feature type="compositionally biased region" description="Basic and acidic residues" evidence="1">
    <location>
        <begin position="322"/>
        <end position="338"/>
    </location>
</feature>
<protein>
    <submittedName>
        <fullName evidence="3">Actin patch protein</fullName>
    </submittedName>
</protein>
<feature type="region of interest" description="Disordered" evidence="1">
    <location>
        <begin position="117"/>
        <end position="171"/>
    </location>
</feature>
<feature type="compositionally biased region" description="Polar residues" evidence="1">
    <location>
        <begin position="673"/>
        <end position="686"/>
    </location>
</feature>
<feature type="domain" description="Phosphatidate phosphatase APP1 catalytic" evidence="2">
    <location>
        <begin position="492"/>
        <end position="641"/>
    </location>
</feature>
<dbReference type="RefSeq" id="XP_040655775.1">
    <property type="nucleotide sequence ID" value="XM_040800742.1"/>
</dbReference>
<comment type="caution">
    <text evidence="3">The sequence shown here is derived from an EMBL/GenBank/DDBJ whole genome shotgun (WGS) entry which is preliminary data.</text>
</comment>
<feature type="region of interest" description="Disordered" evidence="1">
    <location>
        <begin position="667"/>
        <end position="687"/>
    </location>
</feature>
<dbReference type="GO" id="GO:0008195">
    <property type="term" value="F:phosphatidate phosphatase activity"/>
    <property type="evidence" value="ECO:0007669"/>
    <property type="project" value="InterPro"/>
</dbReference>
<proteinExistence type="predicted"/>
<evidence type="ECO:0000313" key="4">
    <source>
        <dbReference type="Proteomes" id="UP000076580"/>
    </source>
</evidence>
<feature type="compositionally biased region" description="Basic and acidic residues" evidence="1">
    <location>
        <begin position="130"/>
        <end position="141"/>
    </location>
</feature>
<dbReference type="AlphaFoldDB" id="A0A151GH41"/>